<proteinExistence type="predicted"/>
<organism evidence="2 3">
    <name type="scientific">Piloderma croceum (strain F 1598)</name>
    <dbReference type="NCBI Taxonomy" id="765440"/>
    <lineage>
        <taxon>Eukaryota</taxon>
        <taxon>Fungi</taxon>
        <taxon>Dikarya</taxon>
        <taxon>Basidiomycota</taxon>
        <taxon>Agaricomycotina</taxon>
        <taxon>Agaricomycetes</taxon>
        <taxon>Agaricomycetidae</taxon>
        <taxon>Atheliales</taxon>
        <taxon>Atheliaceae</taxon>
        <taxon>Piloderma</taxon>
    </lineage>
</organism>
<dbReference type="OrthoDB" id="3062192at2759"/>
<feature type="compositionally biased region" description="Polar residues" evidence="1">
    <location>
        <begin position="1"/>
        <end position="19"/>
    </location>
</feature>
<name>A0A0C3FQF2_PILCF</name>
<dbReference type="HOGENOM" id="CLU_694672_0_0_1"/>
<evidence type="ECO:0000313" key="2">
    <source>
        <dbReference type="EMBL" id="KIM86350.1"/>
    </source>
</evidence>
<reference evidence="2 3" key="1">
    <citation type="submission" date="2014-04" db="EMBL/GenBank/DDBJ databases">
        <authorList>
            <consortium name="DOE Joint Genome Institute"/>
            <person name="Kuo A."/>
            <person name="Tarkka M."/>
            <person name="Buscot F."/>
            <person name="Kohler A."/>
            <person name="Nagy L.G."/>
            <person name="Floudas D."/>
            <person name="Copeland A."/>
            <person name="Barry K.W."/>
            <person name="Cichocki N."/>
            <person name="Veneault-Fourrey C."/>
            <person name="LaButti K."/>
            <person name="Lindquist E.A."/>
            <person name="Lipzen A."/>
            <person name="Lundell T."/>
            <person name="Morin E."/>
            <person name="Murat C."/>
            <person name="Sun H."/>
            <person name="Tunlid A."/>
            <person name="Henrissat B."/>
            <person name="Grigoriev I.V."/>
            <person name="Hibbett D.S."/>
            <person name="Martin F."/>
            <person name="Nordberg H.P."/>
            <person name="Cantor M.N."/>
            <person name="Hua S.X."/>
        </authorList>
    </citation>
    <scope>NUCLEOTIDE SEQUENCE [LARGE SCALE GENOMIC DNA]</scope>
    <source>
        <strain evidence="2 3">F 1598</strain>
    </source>
</reference>
<dbReference type="EMBL" id="KN832982">
    <property type="protein sequence ID" value="KIM86350.1"/>
    <property type="molecule type" value="Genomic_DNA"/>
</dbReference>
<reference evidence="3" key="2">
    <citation type="submission" date="2015-01" db="EMBL/GenBank/DDBJ databases">
        <title>Evolutionary Origins and Diversification of the Mycorrhizal Mutualists.</title>
        <authorList>
            <consortium name="DOE Joint Genome Institute"/>
            <consortium name="Mycorrhizal Genomics Consortium"/>
            <person name="Kohler A."/>
            <person name="Kuo A."/>
            <person name="Nagy L.G."/>
            <person name="Floudas D."/>
            <person name="Copeland A."/>
            <person name="Barry K.W."/>
            <person name="Cichocki N."/>
            <person name="Veneault-Fourrey C."/>
            <person name="LaButti K."/>
            <person name="Lindquist E.A."/>
            <person name="Lipzen A."/>
            <person name="Lundell T."/>
            <person name="Morin E."/>
            <person name="Murat C."/>
            <person name="Riley R."/>
            <person name="Ohm R."/>
            <person name="Sun H."/>
            <person name="Tunlid A."/>
            <person name="Henrissat B."/>
            <person name="Grigoriev I.V."/>
            <person name="Hibbett D.S."/>
            <person name="Martin F."/>
        </authorList>
    </citation>
    <scope>NUCLEOTIDE SEQUENCE [LARGE SCALE GENOMIC DNA]</scope>
    <source>
        <strain evidence="3">F 1598</strain>
    </source>
</reference>
<dbReference type="Proteomes" id="UP000054166">
    <property type="component" value="Unassembled WGS sequence"/>
</dbReference>
<accession>A0A0C3FQF2</accession>
<sequence>MNGLLTQSNPSFDSESFKSLPQRPPSILSLTTSTSANTVHISGIGALSGRIIYAVGEVAARGLENLAIRRRLGKITSAFPHQDYIAITDIETIYDHTLELSRFGLYRAQIRLQALRVLLVQIAMRQTHHLLRGLLKWPSIEIALFISEILTCMPVDWLPPGTDNYANLTDAYFSSQQSNENHPASPLVDFIMIVAKVNQATCQAVLRSGFLDMLLCMYACNFISSTHSVGEIRGDRNTLFEAVCAALVMLCRDPDADGVISAHPICGLWPMDQSLRILLGGRIQRRQRLWRQLGHDIVMRRISSLAKMLGTTEVLDLAELTDARIDIFEFSREDLYGLQIAKKARALMSTRASIWKRH</sequence>
<gene>
    <name evidence="2" type="ORF">PILCRDRAFT_322932</name>
</gene>
<evidence type="ECO:0000256" key="1">
    <source>
        <dbReference type="SAM" id="MobiDB-lite"/>
    </source>
</evidence>
<feature type="region of interest" description="Disordered" evidence="1">
    <location>
        <begin position="1"/>
        <end position="21"/>
    </location>
</feature>
<evidence type="ECO:0000313" key="3">
    <source>
        <dbReference type="Proteomes" id="UP000054166"/>
    </source>
</evidence>
<protein>
    <submittedName>
        <fullName evidence="2">Uncharacterized protein</fullName>
    </submittedName>
</protein>
<dbReference type="AlphaFoldDB" id="A0A0C3FQF2"/>
<keyword evidence="3" id="KW-1185">Reference proteome</keyword>
<dbReference type="InParanoid" id="A0A0C3FQF2"/>